<protein>
    <recommendedName>
        <fullName evidence="3">SAF domain-containing protein</fullName>
    </recommendedName>
</protein>
<proteinExistence type="predicted"/>
<keyword evidence="2" id="KW-1185">Reference proteome</keyword>
<sequence>MLTGVASRELPQPSRRRRPGLAALAVLLVLGGALATTLLVMRADERISVIRVTQRIGAGQPFDRGALQEARIADDGGSYWAWSQRDQVAATVATVTVLPGTLLAGPMAAAGGNGVVTGQAVKVGLALKPGQTPYDLQRGDHVQIIHVPVRGRGPEEPVLLAEEAVVDSVSYTSGSARQATVIIDSAVAPMVAAHAVSGEIAVAVVRTQP</sequence>
<organism evidence="1 2">
    <name type="scientific">Nonomuraea cypriaca</name>
    <dbReference type="NCBI Taxonomy" id="1187855"/>
    <lineage>
        <taxon>Bacteria</taxon>
        <taxon>Bacillati</taxon>
        <taxon>Actinomycetota</taxon>
        <taxon>Actinomycetes</taxon>
        <taxon>Streptosporangiales</taxon>
        <taxon>Streptosporangiaceae</taxon>
        <taxon>Nonomuraea</taxon>
    </lineage>
</organism>
<comment type="caution">
    <text evidence="1">The sequence shown here is derived from an EMBL/GenBank/DDBJ whole genome shotgun (WGS) entry which is preliminary data.</text>
</comment>
<name>A0A931AEZ1_9ACTN</name>
<evidence type="ECO:0000313" key="2">
    <source>
        <dbReference type="Proteomes" id="UP000605361"/>
    </source>
</evidence>
<gene>
    <name evidence="1" type="ORF">ITP53_20185</name>
</gene>
<reference evidence="1" key="1">
    <citation type="submission" date="2020-11" db="EMBL/GenBank/DDBJ databases">
        <title>Whole-genome analyses of Nonomuraea sp. K274.</title>
        <authorList>
            <person name="Veyisoglu A."/>
        </authorList>
    </citation>
    <scope>NUCLEOTIDE SEQUENCE</scope>
    <source>
        <strain evidence="1">K274</strain>
    </source>
</reference>
<dbReference type="Proteomes" id="UP000605361">
    <property type="component" value="Unassembled WGS sequence"/>
</dbReference>
<accession>A0A931AEZ1</accession>
<evidence type="ECO:0000313" key="1">
    <source>
        <dbReference type="EMBL" id="MBF8188012.1"/>
    </source>
</evidence>
<evidence type="ECO:0008006" key="3">
    <source>
        <dbReference type="Google" id="ProtNLM"/>
    </source>
</evidence>
<dbReference type="RefSeq" id="WP_195896966.1">
    <property type="nucleotide sequence ID" value="NZ_JADOGI010000057.1"/>
</dbReference>
<dbReference type="AlphaFoldDB" id="A0A931AEZ1"/>
<dbReference type="EMBL" id="JADOGI010000057">
    <property type="protein sequence ID" value="MBF8188012.1"/>
    <property type="molecule type" value="Genomic_DNA"/>
</dbReference>